<dbReference type="SMART" id="SM00043">
    <property type="entry name" value="CY"/>
    <property type="match status" value="1"/>
</dbReference>
<dbReference type="Gene3D" id="3.10.450.10">
    <property type="match status" value="1"/>
</dbReference>
<feature type="signal peptide" evidence="3">
    <location>
        <begin position="1"/>
        <end position="18"/>
    </location>
</feature>
<reference evidence="6" key="2">
    <citation type="journal article" date="2013" name="Nat. Genet.">
        <title>The genome of the platyfish, Xiphophorus maculatus, provides insights into evolutionary adaptation and several complex traits.</title>
        <authorList>
            <person name="Schartl M."/>
            <person name="Walter R.B."/>
            <person name="Shen Y."/>
            <person name="Garcia T."/>
            <person name="Catchen J."/>
            <person name="Amores A."/>
            <person name="Braasch I."/>
            <person name="Chalopin D."/>
            <person name="Volff J.N."/>
            <person name="Lesch K.P."/>
            <person name="Bisazza A."/>
            <person name="Minx P."/>
            <person name="Hillier L."/>
            <person name="Wilson R.K."/>
            <person name="Fuerstenberg S."/>
            <person name="Boore J."/>
            <person name="Searle S."/>
            <person name="Postlethwait J.H."/>
            <person name="Warren W.C."/>
        </authorList>
    </citation>
    <scope>NUCLEOTIDE SEQUENCE [LARGE SCALE GENOMIC DNA]</scope>
    <source>
        <strain evidence="6">JP 163 A</strain>
    </source>
</reference>
<dbReference type="InterPro" id="IPR046350">
    <property type="entry name" value="Cystatin_sf"/>
</dbReference>
<dbReference type="GO" id="GO:0031982">
    <property type="term" value="C:vesicle"/>
    <property type="evidence" value="ECO:0007669"/>
    <property type="project" value="TreeGrafter"/>
</dbReference>
<evidence type="ECO:0000256" key="1">
    <source>
        <dbReference type="ARBA" id="ARBA00009403"/>
    </source>
</evidence>
<dbReference type="Proteomes" id="UP000002852">
    <property type="component" value="Unassembled WGS sequence"/>
</dbReference>
<dbReference type="OMA" id="ETYVYVQ"/>
<evidence type="ECO:0000313" key="5">
    <source>
        <dbReference type="Ensembl" id="ENSXMAP00000028279.1"/>
    </source>
</evidence>
<accession>A0A3B5QDG6</accession>
<reference evidence="5" key="4">
    <citation type="submission" date="2025-09" db="UniProtKB">
        <authorList>
            <consortium name="Ensembl"/>
        </authorList>
    </citation>
    <scope>IDENTIFICATION</scope>
    <source>
        <strain evidence="5">JP 163 A</strain>
    </source>
</reference>
<dbReference type="GO" id="GO:0005737">
    <property type="term" value="C:cytoplasm"/>
    <property type="evidence" value="ECO:0007669"/>
    <property type="project" value="TreeGrafter"/>
</dbReference>
<keyword evidence="2" id="KW-1015">Disulfide bond</keyword>
<evidence type="ECO:0000256" key="2">
    <source>
        <dbReference type="ARBA" id="ARBA00023157"/>
    </source>
</evidence>
<dbReference type="PROSITE" id="PS00287">
    <property type="entry name" value="CYSTATIN"/>
    <property type="match status" value="1"/>
</dbReference>
<name>A0A3B5QDG6_XIPMA</name>
<organism evidence="5 6">
    <name type="scientific">Xiphophorus maculatus</name>
    <name type="common">Southern platyfish</name>
    <name type="synonym">Platypoecilus maculatus</name>
    <dbReference type="NCBI Taxonomy" id="8083"/>
    <lineage>
        <taxon>Eukaryota</taxon>
        <taxon>Metazoa</taxon>
        <taxon>Chordata</taxon>
        <taxon>Craniata</taxon>
        <taxon>Vertebrata</taxon>
        <taxon>Euteleostomi</taxon>
        <taxon>Actinopterygii</taxon>
        <taxon>Neopterygii</taxon>
        <taxon>Teleostei</taxon>
        <taxon>Neoteleostei</taxon>
        <taxon>Acanthomorphata</taxon>
        <taxon>Ovalentaria</taxon>
        <taxon>Atherinomorphae</taxon>
        <taxon>Cyprinodontiformes</taxon>
        <taxon>Poeciliidae</taxon>
        <taxon>Poeciliinae</taxon>
        <taxon>Xiphophorus</taxon>
    </lineage>
</organism>
<evidence type="ECO:0000313" key="6">
    <source>
        <dbReference type="Proteomes" id="UP000002852"/>
    </source>
</evidence>
<dbReference type="SUPFAM" id="SSF54403">
    <property type="entry name" value="Cystatin/monellin"/>
    <property type="match status" value="1"/>
</dbReference>
<evidence type="ECO:0000256" key="3">
    <source>
        <dbReference type="SAM" id="SignalP"/>
    </source>
</evidence>
<feature type="domain" description="Cystatin" evidence="4">
    <location>
        <begin position="19"/>
        <end position="129"/>
    </location>
</feature>
<dbReference type="GeneTree" id="ENSGT00940000154755"/>
<protein>
    <submittedName>
        <fullName evidence="5">Cystatin-like</fullName>
    </submittedName>
</protein>
<proteinExistence type="inferred from homology"/>
<evidence type="ECO:0000259" key="4">
    <source>
        <dbReference type="SMART" id="SM00043"/>
    </source>
</evidence>
<dbReference type="InterPro" id="IPR000010">
    <property type="entry name" value="Cystatin_dom"/>
</dbReference>
<feature type="chain" id="PRO_5018641422" evidence="3">
    <location>
        <begin position="19"/>
        <end position="136"/>
    </location>
</feature>
<dbReference type="PANTHER" id="PTHR46186">
    <property type="entry name" value="CYSTATIN"/>
    <property type="match status" value="1"/>
</dbReference>
<dbReference type="KEGG" id="xma:102228941"/>
<dbReference type="AlphaFoldDB" id="A0A3B5QDG6"/>
<dbReference type="Ensembl" id="ENSXMAT00000041956.1">
    <property type="protein sequence ID" value="ENSXMAP00000028279.1"/>
    <property type="gene ID" value="ENSXMAG00000022467.1"/>
</dbReference>
<dbReference type="RefSeq" id="XP_014324596.1">
    <property type="nucleotide sequence ID" value="XM_014469110.1"/>
</dbReference>
<reference evidence="5" key="3">
    <citation type="submission" date="2025-08" db="UniProtKB">
        <authorList>
            <consortium name="Ensembl"/>
        </authorList>
    </citation>
    <scope>IDENTIFICATION</scope>
    <source>
        <strain evidence="5">JP 163 A</strain>
    </source>
</reference>
<reference evidence="6" key="1">
    <citation type="submission" date="2012-01" db="EMBL/GenBank/DDBJ databases">
        <authorList>
            <person name="Walter R."/>
            <person name="Schartl M."/>
            <person name="Warren W."/>
        </authorList>
    </citation>
    <scope>NUCLEOTIDE SEQUENCE [LARGE SCALE GENOMIC DNA]</scope>
    <source>
        <strain evidence="6">JP 163 A</strain>
    </source>
</reference>
<keyword evidence="6" id="KW-1185">Reference proteome</keyword>
<keyword evidence="3" id="KW-0732">Signal</keyword>
<dbReference type="OrthoDB" id="1908104at2759"/>
<dbReference type="GO" id="GO:0005615">
    <property type="term" value="C:extracellular space"/>
    <property type="evidence" value="ECO:0007669"/>
    <property type="project" value="TreeGrafter"/>
</dbReference>
<sequence>MWKTVVPILATIFAAGQCGMPGGWQDADIHSEAVLSALNYAVAQHNRDNQADASLHKVVQIVSAQTQVVAGINYEIVVKLGRTNCQKGEANTDCTVYIDPAKARIYQCTFRVWSCPWLNDIHVTKKKCLKPSLNSP</sequence>
<dbReference type="InterPro" id="IPR018073">
    <property type="entry name" value="Prot_inh_cystat_CS"/>
</dbReference>
<dbReference type="Pfam" id="PF00031">
    <property type="entry name" value="Cystatin"/>
    <property type="match status" value="1"/>
</dbReference>
<dbReference type="InParanoid" id="A0A3B5QDG6"/>
<dbReference type="GeneID" id="102228941"/>
<dbReference type="FunCoup" id="A0A3B5QDG6">
    <property type="interactions" value="328"/>
</dbReference>
<dbReference type="FunFam" id="3.10.450.10:FF:000004">
    <property type="entry name" value="Cystatin C"/>
    <property type="match status" value="1"/>
</dbReference>
<dbReference type="CDD" id="cd00042">
    <property type="entry name" value="CY"/>
    <property type="match status" value="1"/>
</dbReference>
<dbReference type="GO" id="GO:0004869">
    <property type="term" value="F:cysteine-type endopeptidase inhibitor activity"/>
    <property type="evidence" value="ECO:0007669"/>
    <property type="project" value="InterPro"/>
</dbReference>
<dbReference type="PANTHER" id="PTHR46186:SF12">
    <property type="entry name" value="CYSTATIN C (AMYLOID ANGIOPATHY AND CEREBRAL HEMORRHAGE)-RELATED"/>
    <property type="match status" value="1"/>
</dbReference>
<comment type="similarity">
    <text evidence="1">Belongs to the cystatin family.</text>
</comment>